<evidence type="ECO:0000256" key="1">
    <source>
        <dbReference type="ARBA" id="ARBA00022737"/>
    </source>
</evidence>
<organism evidence="3 4">
    <name type="scientific">Durusdinium trenchii</name>
    <dbReference type="NCBI Taxonomy" id="1381693"/>
    <lineage>
        <taxon>Eukaryota</taxon>
        <taxon>Sar</taxon>
        <taxon>Alveolata</taxon>
        <taxon>Dinophyceae</taxon>
        <taxon>Suessiales</taxon>
        <taxon>Symbiodiniaceae</taxon>
        <taxon>Durusdinium</taxon>
    </lineage>
</organism>
<evidence type="ECO:0000313" key="3">
    <source>
        <dbReference type="EMBL" id="CAK9013379.1"/>
    </source>
</evidence>
<feature type="region of interest" description="Disordered" evidence="2">
    <location>
        <begin position="502"/>
        <end position="522"/>
    </location>
</feature>
<dbReference type="InterPro" id="IPR051709">
    <property type="entry name" value="Ub-ligase/GTPase-reg"/>
</dbReference>
<dbReference type="Gene3D" id="2.130.10.30">
    <property type="entry name" value="Regulator of chromosome condensation 1/beta-lactamase-inhibitor protein II"/>
    <property type="match status" value="1"/>
</dbReference>
<dbReference type="EMBL" id="CAXAMM010007136">
    <property type="protein sequence ID" value="CAK9013379.1"/>
    <property type="molecule type" value="Genomic_DNA"/>
</dbReference>
<proteinExistence type="predicted"/>
<dbReference type="SUPFAM" id="SSF50985">
    <property type="entry name" value="RCC1/BLIP-II"/>
    <property type="match status" value="1"/>
</dbReference>
<dbReference type="PANTHER" id="PTHR45622:SF70">
    <property type="entry name" value="SECRETION-REGULATING GUANINE NUCLEOTIDE EXCHANGE FACTOR"/>
    <property type="match status" value="1"/>
</dbReference>
<reference evidence="3 4" key="1">
    <citation type="submission" date="2024-02" db="EMBL/GenBank/DDBJ databases">
        <authorList>
            <person name="Chen Y."/>
            <person name="Shah S."/>
            <person name="Dougan E. K."/>
            <person name="Thang M."/>
            <person name="Chan C."/>
        </authorList>
    </citation>
    <scope>NUCLEOTIDE SEQUENCE [LARGE SCALE GENOMIC DNA]</scope>
</reference>
<feature type="compositionally biased region" description="Basic and acidic residues" evidence="2">
    <location>
        <begin position="505"/>
        <end position="522"/>
    </location>
</feature>
<name>A0ABP0JG44_9DINO</name>
<protein>
    <submittedName>
        <fullName evidence="3">Probable E3 ubiquitin-protein ligase HERC6 (HECT domain and RCC1-like domain-containing protein 6) (HECT-type E3 ubiquitin transferase HERC6)</fullName>
    </submittedName>
</protein>
<dbReference type="Pfam" id="PF13540">
    <property type="entry name" value="RCC1_2"/>
    <property type="match status" value="3"/>
</dbReference>
<keyword evidence="4" id="KW-1185">Reference proteome</keyword>
<accession>A0ABP0JG44</accession>
<evidence type="ECO:0000256" key="2">
    <source>
        <dbReference type="SAM" id="MobiDB-lite"/>
    </source>
</evidence>
<dbReference type="PANTHER" id="PTHR45622">
    <property type="entry name" value="UBIQUITIN-PROTEIN LIGASE E3A-RELATED"/>
    <property type="match status" value="1"/>
</dbReference>
<dbReference type="InterPro" id="IPR009091">
    <property type="entry name" value="RCC1/BLIP-II"/>
</dbReference>
<sequence length="522" mass="55673">MSVSPAGWERLKGVDPLVGEQGALRRRRDLATQLGDLGEATVGPVKEESTGAWSTVLSVDQELQQCIEAAWLEGHPKAALSGKEHHVALQLPHATEGPHVRMRGRMAAGSYELTFGDERQTQSTVKKLGPNGWTAKAVQGDRFFTLVIVLEARRSVLTSEEDSTAATAAWQDERWRKAARPIPSAFMHADGGHLAVCVDCAEAYRAEAAVPGGSRAVREAQREGWLPGYNHSVLLQSDGSAVACGSNSLGQCNIPPLEEGMSYTQVSAGGGHSVLLRSDGSSVACGENSRGQCDIPPLEEGVAYTQVSAGGYHSVLLRSDGSAVACGFNDHGQCKIPPLEKGVCYTQVSAGHAHSVLLRSDGSAVACGTNDVGQCDIQPLEEGVCYTQVSAGHVHSVLLQSDGSGVAFGDNRFGTCSFPSVETTGCCYLVDCGKDYILQVGVAFKDDAAVLTCCDLAGQEVLRVRASESDLAWDTHKRIATEWPMASPLRAVTATESPWQIRRRTHEDVMDPEEVSPKRFSD</sequence>
<dbReference type="PROSITE" id="PS00626">
    <property type="entry name" value="RCC1_2"/>
    <property type="match status" value="1"/>
</dbReference>
<dbReference type="InterPro" id="IPR000408">
    <property type="entry name" value="Reg_chr_condens"/>
</dbReference>
<comment type="caution">
    <text evidence="3">The sequence shown here is derived from an EMBL/GenBank/DDBJ whole genome shotgun (WGS) entry which is preliminary data.</text>
</comment>
<keyword evidence="1" id="KW-0677">Repeat</keyword>
<dbReference type="Proteomes" id="UP001642464">
    <property type="component" value="Unassembled WGS sequence"/>
</dbReference>
<gene>
    <name evidence="3" type="ORF">SCF082_LOCUS11905</name>
</gene>
<evidence type="ECO:0000313" key="4">
    <source>
        <dbReference type="Proteomes" id="UP001642464"/>
    </source>
</evidence>